<dbReference type="EMBL" id="FOAD01000004">
    <property type="protein sequence ID" value="SEL36897.1"/>
    <property type="molecule type" value="Genomic_DNA"/>
</dbReference>
<dbReference type="NCBIfam" id="NF041921">
    <property type="entry name" value="HVO_A0556"/>
    <property type="match status" value="1"/>
</dbReference>
<dbReference type="EMBL" id="CP078065">
    <property type="protein sequence ID" value="UVE52394.1"/>
    <property type="molecule type" value="Genomic_DNA"/>
</dbReference>
<dbReference type="GeneID" id="74530735"/>
<evidence type="ECO:0000313" key="1">
    <source>
        <dbReference type="EMBL" id="SEL36897.1"/>
    </source>
</evidence>
<dbReference type="RefSeq" id="WP_007541079.1">
    <property type="nucleotide sequence ID" value="NZ_CP078065.1"/>
</dbReference>
<evidence type="ECO:0000313" key="3">
    <source>
        <dbReference type="Proteomes" id="UP000183894"/>
    </source>
</evidence>
<reference evidence="2" key="2">
    <citation type="submission" date="2021-07" db="EMBL/GenBank/DDBJ databases">
        <title>Studies on halocins as antimicrobial molecules from haloarchaea.</title>
        <authorList>
            <person name="Kumar S."/>
            <person name="Khare S.K."/>
        </authorList>
    </citation>
    <scope>NUCLEOTIDE SEQUENCE</scope>
    <source>
        <strain evidence="2">NCIM 5678</strain>
        <plasmid evidence="2">pHl5678-2</plasmid>
    </source>
</reference>
<organism evidence="1 3">
    <name type="scientific">Haloferax larsenii</name>
    <dbReference type="NCBI Taxonomy" id="302484"/>
    <lineage>
        <taxon>Archaea</taxon>
        <taxon>Methanobacteriati</taxon>
        <taxon>Methanobacteriota</taxon>
        <taxon>Stenosarchaea group</taxon>
        <taxon>Halobacteria</taxon>
        <taxon>Halobacteriales</taxon>
        <taxon>Haloferacaceae</taxon>
        <taxon>Haloferax</taxon>
    </lineage>
</organism>
<keyword evidence="2" id="KW-0614">Plasmid</keyword>
<geneLocation type="plasmid" evidence="2 4">
    <name>pHl5678-2</name>
</geneLocation>
<name>A0A1H7PPC9_HALLR</name>
<keyword evidence="4" id="KW-1185">Reference proteome</keyword>
<evidence type="ECO:0000313" key="4">
    <source>
        <dbReference type="Proteomes" id="UP001058330"/>
    </source>
</evidence>
<sequence length="47" mass="5178">MSQSMHLLDSFDDDVCTYCEGDLVTGSYKDNDAVVCEDCGTPAVQLW</sequence>
<gene>
    <name evidence="2" type="ORF">KU306_17420</name>
    <name evidence="1" type="ORF">SAMN04488691_104136</name>
</gene>
<dbReference type="Proteomes" id="UP000183894">
    <property type="component" value="Unassembled WGS sequence"/>
</dbReference>
<dbReference type="OrthoDB" id="245896at2157"/>
<evidence type="ECO:0000313" key="2">
    <source>
        <dbReference type="EMBL" id="UVE52394.1"/>
    </source>
</evidence>
<evidence type="ECO:0008006" key="5">
    <source>
        <dbReference type="Google" id="ProtNLM"/>
    </source>
</evidence>
<dbReference type="AlphaFoldDB" id="A0A1H7PPC9"/>
<accession>A0A1H7PPC9</accession>
<protein>
    <recommendedName>
        <fullName evidence="5">Small CPxCG-related zinc finger protein</fullName>
    </recommendedName>
</protein>
<dbReference type="Proteomes" id="UP001058330">
    <property type="component" value="Plasmid pHl5678-2"/>
</dbReference>
<proteinExistence type="predicted"/>
<dbReference type="InterPro" id="IPR049681">
    <property type="entry name" value="HVO_A0556-like"/>
</dbReference>
<reference evidence="1 3" key="1">
    <citation type="submission" date="2016-10" db="EMBL/GenBank/DDBJ databases">
        <authorList>
            <person name="de Groot N.N."/>
        </authorList>
    </citation>
    <scope>NUCLEOTIDE SEQUENCE [LARGE SCALE GENOMIC DNA]</scope>
    <source>
        <strain evidence="1 3">CDM_5</strain>
    </source>
</reference>